<evidence type="ECO:0000313" key="2">
    <source>
        <dbReference type="Proteomes" id="UP000199679"/>
    </source>
</evidence>
<keyword evidence="2" id="KW-1185">Reference proteome</keyword>
<gene>
    <name evidence="1" type="ORF">SAMN05216490_5016</name>
</gene>
<dbReference type="EMBL" id="LT629740">
    <property type="protein sequence ID" value="SDT69399.1"/>
    <property type="molecule type" value="Genomic_DNA"/>
</dbReference>
<organism evidence="1 2">
    <name type="scientific">Mucilaginibacter mallensis</name>
    <dbReference type="NCBI Taxonomy" id="652787"/>
    <lineage>
        <taxon>Bacteria</taxon>
        <taxon>Pseudomonadati</taxon>
        <taxon>Bacteroidota</taxon>
        <taxon>Sphingobacteriia</taxon>
        <taxon>Sphingobacteriales</taxon>
        <taxon>Sphingobacteriaceae</taxon>
        <taxon>Mucilaginibacter</taxon>
    </lineage>
</organism>
<dbReference type="Proteomes" id="UP000199679">
    <property type="component" value="Chromosome I"/>
</dbReference>
<protein>
    <submittedName>
        <fullName evidence="1">Uncharacterized protein</fullName>
    </submittedName>
</protein>
<evidence type="ECO:0000313" key="1">
    <source>
        <dbReference type="EMBL" id="SDT69399.1"/>
    </source>
</evidence>
<name>A0A1H2CGF0_MUCMA</name>
<proteinExistence type="predicted"/>
<sequence>MVGERREEFINTYNKAAMRGTEITDRRGFINTIKNKYNINNPWFCCVNCLSHEAAHCRGGYYFCLDTKCSKKSSQ</sequence>
<dbReference type="AlphaFoldDB" id="A0A1H2CGF0"/>
<accession>A0A1H2CGF0</accession>
<reference evidence="1 2" key="1">
    <citation type="submission" date="2016-10" db="EMBL/GenBank/DDBJ databases">
        <authorList>
            <person name="de Groot N.N."/>
        </authorList>
    </citation>
    <scope>NUCLEOTIDE SEQUENCE [LARGE SCALE GENOMIC DNA]</scope>
    <source>
        <strain evidence="1 2">MP1X4</strain>
    </source>
</reference>